<keyword evidence="12" id="KW-1185">Reference proteome</keyword>
<dbReference type="NCBIfam" id="TIGR01122">
    <property type="entry name" value="ilvE_I"/>
    <property type="match status" value="1"/>
</dbReference>
<evidence type="ECO:0000256" key="2">
    <source>
        <dbReference type="ARBA" id="ARBA00004931"/>
    </source>
</evidence>
<evidence type="ECO:0000313" key="12">
    <source>
        <dbReference type="Proteomes" id="UP001597509"/>
    </source>
</evidence>
<comment type="cofactor">
    <cofactor evidence="10">
        <name>pyridoxal 5'-phosphate</name>
        <dbReference type="ChEBI" id="CHEBI:597326"/>
    </cofactor>
</comment>
<dbReference type="PANTHER" id="PTHR42743">
    <property type="entry name" value="AMINO-ACID AMINOTRANSFERASE"/>
    <property type="match status" value="1"/>
</dbReference>
<evidence type="ECO:0000313" key="11">
    <source>
        <dbReference type="EMBL" id="MFD2906272.1"/>
    </source>
</evidence>
<dbReference type="EMBL" id="JBHUPE010000011">
    <property type="protein sequence ID" value="MFD2906272.1"/>
    <property type="molecule type" value="Genomic_DNA"/>
</dbReference>
<comment type="pathway">
    <text evidence="1 10">Amino-acid biosynthesis; L-isoleucine biosynthesis; L-isoleucine from 2-oxobutanoate: step 4/4.</text>
</comment>
<evidence type="ECO:0000256" key="10">
    <source>
        <dbReference type="RuleBase" id="RU364094"/>
    </source>
</evidence>
<dbReference type="Gene3D" id="3.20.10.10">
    <property type="entry name" value="D-amino Acid Aminotransferase, subunit A, domain 2"/>
    <property type="match status" value="1"/>
</dbReference>
<organism evidence="11 12">
    <name type="scientific">Sphingobacterium anhuiense</name>
    <dbReference type="NCBI Taxonomy" id="493780"/>
    <lineage>
        <taxon>Bacteria</taxon>
        <taxon>Pseudomonadati</taxon>
        <taxon>Bacteroidota</taxon>
        <taxon>Sphingobacteriia</taxon>
        <taxon>Sphingobacteriales</taxon>
        <taxon>Sphingobacteriaceae</taxon>
        <taxon>Sphingobacterium</taxon>
    </lineage>
</organism>
<proteinExistence type="inferred from homology"/>
<gene>
    <name evidence="10 11" type="primary">ilvE</name>
    <name evidence="11" type="ORF">ACFS6I_20255</name>
</gene>
<dbReference type="InterPro" id="IPR036038">
    <property type="entry name" value="Aminotransferase-like"/>
</dbReference>
<evidence type="ECO:0000256" key="1">
    <source>
        <dbReference type="ARBA" id="ARBA00004824"/>
    </source>
</evidence>
<keyword evidence="10" id="KW-0028">Amino-acid biosynthesis</keyword>
<dbReference type="CDD" id="cd00449">
    <property type="entry name" value="PLPDE_IV"/>
    <property type="match status" value="1"/>
</dbReference>
<dbReference type="PANTHER" id="PTHR42743:SF11">
    <property type="entry name" value="AMINODEOXYCHORISMATE LYASE"/>
    <property type="match status" value="1"/>
</dbReference>
<dbReference type="Proteomes" id="UP001597509">
    <property type="component" value="Unassembled WGS sequence"/>
</dbReference>
<comment type="caution">
    <text evidence="11">The sequence shown here is derived from an EMBL/GenBank/DDBJ whole genome shotgun (WGS) entry which is preliminary data.</text>
</comment>
<comment type="pathway">
    <text evidence="2 10">Amino-acid biosynthesis; L-valine biosynthesis; L-valine from pyruvate: step 4/4.</text>
</comment>
<reference evidence="12" key="1">
    <citation type="journal article" date="2019" name="Int. J. Syst. Evol. Microbiol.">
        <title>The Global Catalogue of Microorganisms (GCM) 10K type strain sequencing project: providing services to taxonomists for standard genome sequencing and annotation.</title>
        <authorList>
            <consortium name="The Broad Institute Genomics Platform"/>
            <consortium name="The Broad Institute Genome Sequencing Center for Infectious Disease"/>
            <person name="Wu L."/>
            <person name="Ma J."/>
        </authorList>
    </citation>
    <scope>NUCLEOTIDE SEQUENCE [LARGE SCALE GENOMIC DNA]</scope>
    <source>
        <strain evidence="12">KCTC 22209</strain>
    </source>
</reference>
<keyword evidence="5 10" id="KW-0032">Aminotransferase</keyword>
<comment type="similarity">
    <text evidence="4 10">Belongs to the class-IV pyridoxal-phosphate-dependent aminotransferase family.</text>
</comment>
<accession>A0ABW5Z333</accession>
<evidence type="ECO:0000256" key="6">
    <source>
        <dbReference type="ARBA" id="ARBA00022679"/>
    </source>
</evidence>
<name>A0ABW5Z333_9SPHI</name>
<dbReference type="InterPro" id="IPR043131">
    <property type="entry name" value="BCAT-like_N"/>
</dbReference>
<protein>
    <recommendedName>
        <fullName evidence="10">Branched-chain-amino-acid aminotransferase</fullName>
        <shortName evidence="10">BCAT</shortName>
        <ecNumber evidence="10">2.6.1.42</ecNumber>
    </recommendedName>
</protein>
<comment type="catalytic activity">
    <reaction evidence="8 10">
        <text>L-isoleucine + 2-oxoglutarate = (S)-3-methyl-2-oxopentanoate + L-glutamate</text>
        <dbReference type="Rhea" id="RHEA:24801"/>
        <dbReference type="ChEBI" id="CHEBI:16810"/>
        <dbReference type="ChEBI" id="CHEBI:29985"/>
        <dbReference type="ChEBI" id="CHEBI:35146"/>
        <dbReference type="ChEBI" id="CHEBI:58045"/>
        <dbReference type="EC" id="2.6.1.42"/>
    </reaction>
</comment>
<evidence type="ECO:0000256" key="3">
    <source>
        <dbReference type="ARBA" id="ARBA00005072"/>
    </source>
</evidence>
<keyword evidence="10" id="KW-0663">Pyridoxal phosphate</keyword>
<evidence type="ECO:0000256" key="9">
    <source>
        <dbReference type="ARBA" id="ARBA00049229"/>
    </source>
</evidence>
<dbReference type="InterPro" id="IPR001544">
    <property type="entry name" value="Aminotrans_IV"/>
</dbReference>
<sequence length="296" mass="33795">MKYYDENTLIYLDGSYVKAFATGLDLYTQALHYGYGAFEGLRAYNTHNGPRIFKALEHFERLEKSCEAINIPYTWDNRELIDRAYELLSINNLRSAYIRPLVFSGSNMHLTSSTEARIMMAAWEWGPYLGQNLLKVEISDIQRPSSKAFPISSKISGQYINSILASSKAIKNGYDEALLLDQDGYVAQASSENLFIEKDFKLYTPPIQNIFPGITRKNVILICKKLGIELIEKRLTVQDIHEADSAFLSGTAAEIIGIKQVDHIIYKEDWEHTIGASIQRRYKNLVLENENYEVII</sequence>
<evidence type="ECO:0000256" key="8">
    <source>
        <dbReference type="ARBA" id="ARBA00048798"/>
    </source>
</evidence>
<dbReference type="Gene3D" id="3.30.470.10">
    <property type="match status" value="1"/>
</dbReference>
<comment type="pathway">
    <text evidence="3 10">Amino-acid biosynthesis; L-leucine biosynthesis; L-leucine from 3-methyl-2-oxobutanoate: step 4/4.</text>
</comment>
<dbReference type="InterPro" id="IPR050571">
    <property type="entry name" value="Class-IV_PLP-Dep_Aminotrnsfr"/>
</dbReference>
<evidence type="ECO:0000256" key="4">
    <source>
        <dbReference type="ARBA" id="ARBA00009320"/>
    </source>
</evidence>
<evidence type="ECO:0000256" key="5">
    <source>
        <dbReference type="ARBA" id="ARBA00022576"/>
    </source>
</evidence>
<dbReference type="InterPro" id="IPR005785">
    <property type="entry name" value="B_amino_transI"/>
</dbReference>
<comment type="catalytic activity">
    <reaction evidence="9 10">
        <text>L-leucine + 2-oxoglutarate = 4-methyl-2-oxopentanoate + L-glutamate</text>
        <dbReference type="Rhea" id="RHEA:18321"/>
        <dbReference type="ChEBI" id="CHEBI:16810"/>
        <dbReference type="ChEBI" id="CHEBI:17865"/>
        <dbReference type="ChEBI" id="CHEBI:29985"/>
        <dbReference type="ChEBI" id="CHEBI:57427"/>
        <dbReference type="EC" id="2.6.1.42"/>
    </reaction>
</comment>
<dbReference type="EC" id="2.6.1.42" evidence="10"/>
<dbReference type="InterPro" id="IPR043132">
    <property type="entry name" value="BCAT-like_C"/>
</dbReference>
<dbReference type="RefSeq" id="WP_380923322.1">
    <property type="nucleotide sequence ID" value="NZ_JBHUPE010000011.1"/>
</dbReference>
<evidence type="ECO:0000256" key="7">
    <source>
        <dbReference type="ARBA" id="ARBA00048212"/>
    </source>
</evidence>
<keyword evidence="10" id="KW-0100">Branched-chain amino acid biosynthesis</keyword>
<keyword evidence="6 10" id="KW-0808">Transferase</keyword>
<dbReference type="SUPFAM" id="SSF56752">
    <property type="entry name" value="D-aminoacid aminotransferase-like PLP-dependent enzymes"/>
    <property type="match status" value="1"/>
</dbReference>
<comment type="function">
    <text evidence="10">Acts on leucine, isoleucine and valine.</text>
</comment>
<dbReference type="GO" id="GO:0004084">
    <property type="term" value="F:branched-chain-amino-acid transaminase activity"/>
    <property type="evidence" value="ECO:0007669"/>
    <property type="project" value="UniProtKB-EC"/>
</dbReference>
<dbReference type="Pfam" id="PF01063">
    <property type="entry name" value="Aminotran_4"/>
    <property type="match status" value="1"/>
</dbReference>
<comment type="catalytic activity">
    <reaction evidence="7 10">
        <text>L-valine + 2-oxoglutarate = 3-methyl-2-oxobutanoate + L-glutamate</text>
        <dbReference type="Rhea" id="RHEA:24813"/>
        <dbReference type="ChEBI" id="CHEBI:11851"/>
        <dbReference type="ChEBI" id="CHEBI:16810"/>
        <dbReference type="ChEBI" id="CHEBI:29985"/>
        <dbReference type="ChEBI" id="CHEBI:57762"/>
        <dbReference type="EC" id="2.6.1.42"/>
    </reaction>
</comment>